<feature type="chain" id="PRO_5016461917" evidence="1">
    <location>
        <begin position="32"/>
        <end position="63"/>
    </location>
</feature>
<comment type="caution">
    <text evidence="2">The sequence shown here is derived from an EMBL/GenBank/DDBJ whole genome shotgun (WGS) entry which is preliminary data.</text>
</comment>
<evidence type="ECO:0000313" key="3">
    <source>
        <dbReference type="Proteomes" id="UP000250321"/>
    </source>
</evidence>
<organism evidence="2 3">
    <name type="scientific">Prunus yedoensis var. nudiflora</name>
    <dbReference type="NCBI Taxonomy" id="2094558"/>
    <lineage>
        <taxon>Eukaryota</taxon>
        <taxon>Viridiplantae</taxon>
        <taxon>Streptophyta</taxon>
        <taxon>Embryophyta</taxon>
        <taxon>Tracheophyta</taxon>
        <taxon>Spermatophyta</taxon>
        <taxon>Magnoliopsida</taxon>
        <taxon>eudicotyledons</taxon>
        <taxon>Gunneridae</taxon>
        <taxon>Pentapetalae</taxon>
        <taxon>rosids</taxon>
        <taxon>fabids</taxon>
        <taxon>Rosales</taxon>
        <taxon>Rosaceae</taxon>
        <taxon>Amygdaloideae</taxon>
        <taxon>Amygdaleae</taxon>
        <taxon>Prunus</taxon>
    </lineage>
</organism>
<evidence type="ECO:0000256" key="1">
    <source>
        <dbReference type="SAM" id="SignalP"/>
    </source>
</evidence>
<keyword evidence="1" id="KW-0732">Signal</keyword>
<evidence type="ECO:0000313" key="2">
    <source>
        <dbReference type="EMBL" id="PQP98054.1"/>
    </source>
</evidence>
<sequence>MKIWVAGKKMWFEQCNSVLCLISWVFLLPEADDVPNSNASVVDKAVPSSRLENWLQVSAAPSS</sequence>
<dbReference type="EMBL" id="PJQY01001939">
    <property type="protein sequence ID" value="PQP98054.1"/>
    <property type="molecule type" value="Genomic_DNA"/>
</dbReference>
<dbReference type="Proteomes" id="UP000250321">
    <property type="component" value="Unassembled WGS sequence"/>
</dbReference>
<accession>A0A314XSW3</accession>
<protein>
    <submittedName>
        <fullName evidence="2">Uncharacterized protein</fullName>
    </submittedName>
</protein>
<keyword evidence="3" id="KW-1185">Reference proteome</keyword>
<name>A0A314XSW3_PRUYE</name>
<gene>
    <name evidence="2" type="ORF">Pyn_09195</name>
</gene>
<proteinExistence type="predicted"/>
<feature type="signal peptide" evidence="1">
    <location>
        <begin position="1"/>
        <end position="31"/>
    </location>
</feature>
<dbReference type="AlphaFoldDB" id="A0A314XSW3"/>
<reference evidence="2 3" key="1">
    <citation type="submission" date="2018-02" db="EMBL/GenBank/DDBJ databases">
        <title>Draft genome of wild Prunus yedoensis var. nudiflora.</title>
        <authorList>
            <person name="Baek S."/>
            <person name="Kim J.-H."/>
            <person name="Choi K."/>
            <person name="Kim G.-B."/>
            <person name="Cho A."/>
            <person name="Jang H."/>
            <person name="Shin C.-H."/>
            <person name="Yu H.-J."/>
            <person name="Mun J.-H."/>
        </authorList>
    </citation>
    <scope>NUCLEOTIDE SEQUENCE [LARGE SCALE GENOMIC DNA]</scope>
    <source>
        <strain evidence="3">cv. Jeju island</strain>
        <tissue evidence="2">Leaf</tissue>
    </source>
</reference>